<dbReference type="STRING" id="1408416.GCA_000702765_00107"/>
<keyword evidence="3" id="KW-0812">Transmembrane</keyword>
<dbReference type="InterPro" id="IPR044925">
    <property type="entry name" value="His-Me_finger_sf"/>
</dbReference>
<dbReference type="KEGG" id="ahk:NCTC10172_00701"/>
<dbReference type="GO" id="GO:0004518">
    <property type="term" value="F:nuclease activity"/>
    <property type="evidence" value="ECO:0007669"/>
    <property type="project" value="UniProtKB-KW"/>
</dbReference>
<dbReference type="AlphaFoldDB" id="A0A449BJN8"/>
<proteinExistence type="predicted"/>
<protein>
    <submittedName>
        <fullName evidence="4">Extracellular ribonuclease</fullName>
        <ecNumber evidence="4">3.1.-.-</ecNumber>
    </submittedName>
</protein>
<evidence type="ECO:0000256" key="2">
    <source>
        <dbReference type="ARBA" id="ARBA00022801"/>
    </source>
</evidence>
<sequence length="380" mass="42624">MAKSKKKQVKKVVKKYKKLSTPLKFLVIVLLLAIVGAGVYLYANGYLDEFLYPPVVDTEDPGTNPGTDPEEGYSAKQNAEGYYYYTEAGFGTGEYYYDAKNKTGDELIISLRTIVNTNFNPISYGDARYVLSYSDRITKDGETYVYGMYDGDKIATEWIGSGAGAWQREHVWPNSKLGIPRVENSSKNQGSDVHNLRAITGINQTRSNRYFTAGSGAAKTVGSEAFYPGDEFKGDVARILFYMVIKYDFLTLTDDESKLINDPNTNYTLSGAYSGLLSLLIEWHKEDPVDEFEIQRNEFIYSGIAFNPSGKAINPQGNRNPFIDKPELAHLIFENKTIEELKEPVVETASSIDFMEFKPVSFVMVAEINILNKKSYALFA</sequence>
<gene>
    <name evidence="4" type="primary">bsn_1</name>
    <name evidence="4" type="ORF">NCTC10172_00701</name>
</gene>
<keyword evidence="1" id="KW-0540">Nuclease</keyword>
<dbReference type="EC" id="3.1.-.-" evidence="4"/>
<dbReference type="Pfam" id="PF04231">
    <property type="entry name" value="Endonuclease_1"/>
    <property type="match status" value="1"/>
</dbReference>
<feature type="transmembrane region" description="Helical" evidence="3">
    <location>
        <begin position="21"/>
        <end position="43"/>
    </location>
</feature>
<evidence type="ECO:0000313" key="4">
    <source>
        <dbReference type="EMBL" id="VEU82681.1"/>
    </source>
</evidence>
<reference evidence="4 5" key="1">
    <citation type="submission" date="2019-01" db="EMBL/GenBank/DDBJ databases">
        <authorList>
            <consortium name="Pathogen Informatics"/>
        </authorList>
    </citation>
    <scope>NUCLEOTIDE SEQUENCE [LARGE SCALE GENOMIC DNA]</scope>
    <source>
        <strain evidence="4 5">NCTC10172</strain>
    </source>
</reference>
<keyword evidence="3" id="KW-1133">Transmembrane helix</keyword>
<evidence type="ECO:0000313" key="5">
    <source>
        <dbReference type="Proteomes" id="UP000290909"/>
    </source>
</evidence>
<organism evidence="4 5">
    <name type="scientific">Acholeplasma hippikon</name>
    <dbReference type="NCBI Taxonomy" id="264636"/>
    <lineage>
        <taxon>Bacteria</taxon>
        <taxon>Bacillati</taxon>
        <taxon>Mycoplasmatota</taxon>
        <taxon>Mollicutes</taxon>
        <taxon>Acholeplasmatales</taxon>
        <taxon>Acholeplasmataceae</taxon>
        <taxon>Acholeplasma</taxon>
    </lineage>
</organism>
<dbReference type="InterPro" id="IPR007346">
    <property type="entry name" value="Endonuclease-I"/>
</dbReference>
<dbReference type="RefSeq" id="WP_051658913.1">
    <property type="nucleotide sequence ID" value="NZ_LR215050.1"/>
</dbReference>
<evidence type="ECO:0000256" key="1">
    <source>
        <dbReference type="ARBA" id="ARBA00022722"/>
    </source>
</evidence>
<keyword evidence="2 4" id="KW-0378">Hydrolase</keyword>
<evidence type="ECO:0000256" key="3">
    <source>
        <dbReference type="SAM" id="Phobius"/>
    </source>
</evidence>
<dbReference type="EMBL" id="LR215050">
    <property type="protein sequence ID" value="VEU82681.1"/>
    <property type="molecule type" value="Genomic_DNA"/>
</dbReference>
<dbReference type="SUPFAM" id="SSF54060">
    <property type="entry name" value="His-Me finger endonucleases"/>
    <property type="match status" value="1"/>
</dbReference>
<dbReference type="GO" id="GO:0016787">
    <property type="term" value="F:hydrolase activity"/>
    <property type="evidence" value="ECO:0007669"/>
    <property type="project" value="UniProtKB-KW"/>
</dbReference>
<accession>A0A449BJN8</accession>
<name>A0A449BJN8_9MOLU</name>
<keyword evidence="5" id="KW-1185">Reference proteome</keyword>
<dbReference type="PANTHER" id="PTHR33607">
    <property type="entry name" value="ENDONUCLEASE-1"/>
    <property type="match status" value="1"/>
</dbReference>
<dbReference type="Proteomes" id="UP000290909">
    <property type="component" value="Chromosome"/>
</dbReference>
<keyword evidence="3" id="KW-0472">Membrane</keyword>
<dbReference type="PANTHER" id="PTHR33607:SF2">
    <property type="entry name" value="ENDONUCLEASE-1"/>
    <property type="match status" value="1"/>
</dbReference>